<feature type="domain" description="HMA" evidence="2">
    <location>
        <begin position="1"/>
        <end position="62"/>
    </location>
</feature>
<gene>
    <name evidence="3" type="ORF">Nepgr_007346</name>
</gene>
<organism evidence="3 4">
    <name type="scientific">Nepenthes gracilis</name>
    <name type="common">Slender pitcher plant</name>
    <dbReference type="NCBI Taxonomy" id="150966"/>
    <lineage>
        <taxon>Eukaryota</taxon>
        <taxon>Viridiplantae</taxon>
        <taxon>Streptophyta</taxon>
        <taxon>Embryophyta</taxon>
        <taxon>Tracheophyta</taxon>
        <taxon>Spermatophyta</taxon>
        <taxon>Magnoliopsida</taxon>
        <taxon>eudicotyledons</taxon>
        <taxon>Gunneridae</taxon>
        <taxon>Pentapetalae</taxon>
        <taxon>Caryophyllales</taxon>
        <taxon>Nepenthaceae</taxon>
        <taxon>Nepenthes</taxon>
    </lineage>
</organism>
<dbReference type="PANTHER" id="PTHR22814">
    <property type="entry name" value="COPPER TRANSPORT PROTEIN ATOX1-RELATED"/>
    <property type="match status" value="1"/>
</dbReference>
<dbReference type="Gene3D" id="3.30.70.100">
    <property type="match status" value="1"/>
</dbReference>
<proteinExistence type="predicted"/>
<sequence>MVVLKVHMDCSGCANKVRKALEKLDGVDEVDIDMEMKKVTVTGWAEEKKLLEAVRKTGRRAEPWPMPYNPNIHNFRHYYDQHESFLSTSNPTQNNANFFFKNRRVVNQYTYDPDTVFNEEGNDIAIFSDDNPHACSVV</sequence>
<keyword evidence="4" id="KW-1185">Reference proteome</keyword>
<protein>
    <recommendedName>
        <fullName evidence="2">HMA domain-containing protein</fullName>
    </recommendedName>
</protein>
<name>A0AAD3XIE8_NEPGR</name>
<dbReference type="PANTHER" id="PTHR22814:SF351">
    <property type="entry name" value="HEAVY METAL-ASSOCIATED ISOPRENYLATED PLANT PROTEIN 28"/>
    <property type="match status" value="1"/>
</dbReference>
<dbReference type="InterPro" id="IPR036163">
    <property type="entry name" value="HMA_dom_sf"/>
</dbReference>
<evidence type="ECO:0000259" key="2">
    <source>
        <dbReference type="PROSITE" id="PS50846"/>
    </source>
</evidence>
<evidence type="ECO:0000256" key="1">
    <source>
        <dbReference type="ARBA" id="ARBA00022723"/>
    </source>
</evidence>
<dbReference type="FunFam" id="3.30.70.100:FF:000008">
    <property type="entry name" value="Copper transport protein ATOX1"/>
    <property type="match status" value="1"/>
</dbReference>
<comment type="caution">
    <text evidence="3">The sequence shown here is derived from an EMBL/GenBank/DDBJ whole genome shotgun (WGS) entry which is preliminary data.</text>
</comment>
<dbReference type="EMBL" id="BSYO01000005">
    <property type="protein sequence ID" value="GMH05506.1"/>
    <property type="molecule type" value="Genomic_DNA"/>
</dbReference>
<keyword evidence="1" id="KW-0479">Metal-binding</keyword>
<evidence type="ECO:0000313" key="3">
    <source>
        <dbReference type="EMBL" id="GMH05506.1"/>
    </source>
</evidence>
<dbReference type="SUPFAM" id="SSF55008">
    <property type="entry name" value="HMA, heavy metal-associated domain"/>
    <property type="match status" value="1"/>
</dbReference>
<evidence type="ECO:0000313" key="4">
    <source>
        <dbReference type="Proteomes" id="UP001279734"/>
    </source>
</evidence>
<dbReference type="Proteomes" id="UP001279734">
    <property type="component" value="Unassembled WGS sequence"/>
</dbReference>
<dbReference type="CDD" id="cd00371">
    <property type="entry name" value="HMA"/>
    <property type="match status" value="1"/>
</dbReference>
<dbReference type="InterPro" id="IPR006121">
    <property type="entry name" value="HMA_dom"/>
</dbReference>
<accession>A0AAD3XIE8</accession>
<reference evidence="3" key="1">
    <citation type="submission" date="2023-05" db="EMBL/GenBank/DDBJ databases">
        <title>Nepenthes gracilis genome sequencing.</title>
        <authorList>
            <person name="Fukushima K."/>
        </authorList>
    </citation>
    <scope>NUCLEOTIDE SEQUENCE</scope>
    <source>
        <strain evidence="3">SING2019-196</strain>
    </source>
</reference>
<dbReference type="AlphaFoldDB" id="A0AAD3XIE8"/>
<dbReference type="PROSITE" id="PS50846">
    <property type="entry name" value="HMA_2"/>
    <property type="match status" value="1"/>
</dbReference>
<dbReference type="GO" id="GO:0046872">
    <property type="term" value="F:metal ion binding"/>
    <property type="evidence" value="ECO:0007669"/>
    <property type="project" value="UniProtKB-KW"/>
</dbReference>
<dbReference type="Pfam" id="PF00403">
    <property type="entry name" value="HMA"/>
    <property type="match status" value="1"/>
</dbReference>